<gene>
    <name evidence="6" type="ORF">HMPREF1476_01633</name>
</gene>
<dbReference type="Gene3D" id="2.60.40.1930">
    <property type="match status" value="1"/>
</dbReference>
<comment type="caution">
    <text evidence="6">The sequence shown here is derived from an EMBL/GenBank/DDBJ whole genome shotgun (WGS) entry which is preliminary data.</text>
</comment>
<dbReference type="Gene3D" id="2.60.40.3710">
    <property type="match status" value="1"/>
</dbReference>
<keyword evidence="3" id="KW-0732">Signal</keyword>
<feature type="domain" description="Alpha-2-macroglobulin" evidence="5">
    <location>
        <begin position="1227"/>
        <end position="1317"/>
    </location>
</feature>
<evidence type="ECO:0000313" key="6">
    <source>
        <dbReference type="EMBL" id="EPD98594.1"/>
    </source>
</evidence>
<feature type="region of interest" description="Disordered" evidence="2">
    <location>
        <begin position="1904"/>
        <end position="1934"/>
    </location>
</feature>
<dbReference type="PANTHER" id="PTHR40094:SF1">
    <property type="entry name" value="UBIQUITIN DOMAIN-CONTAINING PROTEIN"/>
    <property type="match status" value="1"/>
</dbReference>
<dbReference type="InterPro" id="IPR021868">
    <property type="entry name" value="Alpha_2_Macroglob_MG3"/>
</dbReference>
<keyword evidence="7" id="KW-1185">Reference proteome</keyword>
<organism evidence="6 7">
    <name type="scientific">Sutterella wadsworthensis HGA0223</name>
    <dbReference type="NCBI Taxonomy" id="1203554"/>
    <lineage>
        <taxon>Bacteria</taxon>
        <taxon>Pseudomonadati</taxon>
        <taxon>Pseudomonadota</taxon>
        <taxon>Betaproteobacteria</taxon>
        <taxon>Burkholderiales</taxon>
        <taxon>Sutterellaceae</taxon>
        <taxon>Sutterella</taxon>
    </lineage>
</organism>
<feature type="signal peptide" evidence="3">
    <location>
        <begin position="1"/>
        <end position="28"/>
    </location>
</feature>
<proteinExistence type="inferred from homology"/>
<feature type="domain" description="Alpha-2-macroglobulin bait region" evidence="4">
    <location>
        <begin position="1018"/>
        <end position="1157"/>
    </location>
</feature>
<dbReference type="GO" id="GO:0004866">
    <property type="term" value="F:endopeptidase inhibitor activity"/>
    <property type="evidence" value="ECO:0007669"/>
    <property type="project" value="InterPro"/>
</dbReference>
<evidence type="ECO:0000259" key="4">
    <source>
        <dbReference type="SMART" id="SM01359"/>
    </source>
</evidence>
<accession>S3CDJ7</accession>
<reference evidence="6 7" key="1">
    <citation type="submission" date="2013-04" db="EMBL/GenBank/DDBJ databases">
        <title>The Genome Sequence of Sutterella wadsworthensis HGA0223.</title>
        <authorList>
            <consortium name="The Broad Institute Genomics Platform"/>
            <person name="Earl A."/>
            <person name="Ward D."/>
            <person name="Feldgarden M."/>
            <person name="Gevers D."/>
            <person name="Schmidt T.M."/>
            <person name="Dover J."/>
            <person name="Dai D."/>
            <person name="Walker B."/>
            <person name="Young S."/>
            <person name="Zeng Q."/>
            <person name="Gargeya S."/>
            <person name="Fitzgerald M."/>
            <person name="Haas B."/>
            <person name="Abouelleil A."/>
            <person name="Allen A.W."/>
            <person name="Alvarado L."/>
            <person name="Arachchi H.M."/>
            <person name="Berlin A.M."/>
            <person name="Chapman S.B."/>
            <person name="Gainer-Dewar J."/>
            <person name="Goldberg J."/>
            <person name="Griggs A."/>
            <person name="Gujja S."/>
            <person name="Hansen M."/>
            <person name="Howarth C."/>
            <person name="Imamovic A."/>
            <person name="Ireland A."/>
            <person name="Larimer J."/>
            <person name="McCowan C."/>
            <person name="Murphy C."/>
            <person name="Pearson M."/>
            <person name="Poon T.W."/>
            <person name="Priest M."/>
            <person name="Roberts A."/>
            <person name="Saif S."/>
            <person name="Shea T."/>
            <person name="Sisk P."/>
            <person name="Sykes S."/>
            <person name="Wortman J."/>
            <person name="Nusbaum C."/>
            <person name="Birren B."/>
        </authorList>
    </citation>
    <scope>NUCLEOTIDE SEQUENCE [LARGE SCALE GENOMIC DNA]</scope>
    <source>
        <strain evidence="6 7">HGA0223</strain>
    </source>
</reference>
<evidence type="ECO:0000313" key="7">
    <source>
        <dbReference type="Proteomes" id="UP000014400"/>
    </source>
</evidence>
<feature type="chain" id="PRO_5004518615" description="Alpha-2-macroglobulin domain-containing protein" evidence="3">
    <location>
        <begin position="29"/>
        <end position="1934"/>
    </location>
</feature>
<dbReference type="RefSeq" id="WP_016474820.1">
    <property type="nucleotide sequence ID" value="NZ_KE150480.1"/>
</dbReference>
<dbReference type="eggNOG" id="COG2373">
    <property type="taxonomic scope" value="Bacteria"/>
</dbReference>
<name>S3CDJ7_9BURK</name>
<sequence>MRCFKPLNSSPSLLVCALAGAFACAASAAPAANDVQSIWLAPTGTSPLSAKAPLRIEISPAESQCRAAYGDEWYERCQLTLGKPGTRVQGVQLTPETAGEWRWASPSTIVFTPKEAWQPGKRFRTSLIGLLMPLRASLTTNFLTVETPPLTAVTSRAQVWIDPLEQKNRALSFEFDFTTSVSAAVKTRIEQNFTLDFDAKSGLKLGKPSFVWGDNSESLYVKVPVIELADSPVVASALVKGAAGRAKLQDGRFTVPKGFEAAKASVTVPGLSTLFQITEASILPVKDDGLNAEYEITIASSLALDPTELSKRIRVLTLPKKLDSTAASDTVWTAAPLIDDEVLKRASALEVRPDLEWSTTGRVKLRLKATPGDYIYLELSKGFGPAGMPGLEDGWKSVLLLPQPSAEITFLQPGNMLTLAGSWELSLFTAGIDKLNWRIARVRNEFLSLAADGWNVMKSIAPDSWVTASSGSTDLGEVNPKRPGEARFTALDLSEAVMGSGPGLYQIELTGTRMKDGKPETVANASKRILITNIAMIAKTSASGALDLFAANFADGKPAAGLKAFLLAENGTVLETTETDADGRAHFKSTRGWEREKKPAAAALRSKGTDLAWLSLKDGSNVAGTLRWDVGGRYTGGTGLSAFSFADRGIFRTGETVHFGFGVRKLDFDRLPEGTPIELKLTNDAGRVLERRTVKLNDEGLGSFDWKIPDGTLPGTLRLDLFAGGEERSALSTTSVFVGDFSPETLSLSAELPADEAKAGWVKPNDLPISATLTSLFGAGAQGRRVTGTAEVTPVSEVKLPGWDGWLFPSPGAAPWKALPTSRTLDIEAAVTPGSGSIDAMVPLSLLELNGFADVDLTLTGTEAEGAGAVERHLSFIASPNDIAVGWRIEETPQPSWFLLTGEPASMALAVIDRNLKPKAGTRLKVTIEKSRWITTLSEDSSGRFTYSDDEAPEVRQTIDVTADDQGIARIKLLTGEPGNWIVRAADESGKELLVIPYGTAGGRLADFADGMLPTAELRAKLEKTNLNAGDTVRVSLLSPVSGFALASFESAEVISSKWVSVNAGENLLELEAPADFTGRAWLRLSVVRGQTDAKKFLKGFAETAVPIELNASAKTLPVTIKAPEKVENARRIPIQVSAAAKAKVFLFAADDGLLSLTNWQTPDPIKTMLLDRALEVDTRETLSLLMPDAGSLKDLIKAPIGGDFMASAKAAAGFGSPFKRSFGPSTVWWGGLVEVGPDAQTFTVELPEGYAGRVRVSAVGAAKASAGSAQALIVAAPPLALTPALPGVLSLGDVFRAGAVVTPNMPAEAASLTITPPAAFAAEPEVLPLNFPAVGGISASAQFTVPNQPSALGEHPFILQADARAKENGATLSAQRSESIVVRPASLLETRLYAGRAEHSADKSAYEVPTVLYPINDRTRFIAASTPAALAPELGRPFQTADNDFGAVLPRLAASLPEVLLTLNTDAARLLPQSVLTTDASAAKKAAQDAAQRREKVYAAVRSSLTREGLKAMPWSEFDPFLSALVLDYLVDALRLDSSALEPLQLLRSRLVRSVNLDPQTIDDARTSAYTLWVLTREGTMTTAQLEALRASMTSRFEGWERDAAASFLAAAYSRLRLRDEARSLVKSTPSTARAAGAWTPETAAALAASALSEAGLGQEPAARFLVSMAGEDLARTFAAGIVSPLYAAAAARAALTPEVGGLTAGESAASPDLVCTRRADGFPADQDRLVLGAWGALLDAPGCLAAEASGLPASPYVWWQVEQTGYIVPDDTQPADRSALEVERTYLGADGKAKTEFTAGERVTVRVRVKSFAGESAVRDAVVTDLLPGGFVWAMPAGACPEGALECRRAEDRVQWAVPALTNWEPLTFTYTVRAAYPGVYRAGSAAALSLSNPALAAQSRSAKIRITAPEEPSGTNAPQPATSPTPASAVQ</sequence>
<dbReference type="InterPro" id="IPR011625">
    <property type="entry name" value="A2M_N_BRD"/>
</dbReference>
<dbReference type="InterPro" id="IPR051802">
    <property type="entry name" value="YfhM-like"/>
</dbReference>
<dbReference type="HOGENOM" id="CLU_000965_2_0_4"/>
<comment type="similarity">
    <text evidence="1">Belongs to the protease inhibitor I39 (alpha-2-macroglobulin) family. Bacterial alpha-2-macroglobulin subfamily.</text>
</comment>
<dbReference type="STRING" id="1203554.HMPREF1476_01633"/>
<evidence type="ECO:0000256" key="2">
    <source>
        <dbReference type="SAM" id="MobiDB-lite"/>
    </source>
</evidence>
<dbReference type="InterPro" id="IPR002890">
    <property type="entry name" value="MG2"/>
</dbReference>
<evidence type="ECO:0000259" key="5">
    <source>
        <dbReference type="SMART" id="SM01360"/>
    </source>
</evidence>
<dbReference type="Pfam" id="PF11974">
    <property type="entry name" value="bMG3"/>
    <property type="match status" value="1"/>
</dbReference>
<feature type="compositionally biased region" description="Low complexity" evidence="2">
    <location>
        <begin position="1920"/>
        <end position="1934"/>
    </location>
</feature>
<evidence type="ECO:0000256" key="1">
    <source>
        <dbReference type="ARBA" id="ARBA00010556"/>
    </source>
</evidence>
<dbReference type="InterPro" id="IPR001599">
    <property type="entry name" value="Macroglobln_a2"/>
</dbReference>
<dbReference type="PROSITE" id="PS51257">
    <property type="entry name" value="PROKAR_LIPOPROTEIN"/>
    <property type="match status" value="1"/>
</dbReference>
<dbReference type="SMART" id="SM01359">
    <property type="entry name" value="A2M_N_2"/>
    <property type="match status" value="1"/>
</dbReference>
<evidence type="ECO:0000256" key="3">
    <source>
        <dbReference type="SAM" id="SignalP"/>
    </source>
</evidence>
<evidence type="ECO:0008006" key="8">
    <source>
        <dbReference type="Google" id="ProtNLM"/>
    </source>
</evidence>
<dbReference type="Pfam" id="PF01835">
    <property type="entry name" value="MG2"/>
    <property type="match status" value="1"/>
</dbReference>
<dbReference type="PATRIC" id="fig|1203554.3.peg.1713"/>
<dbReference type="SMART" id="SM01360">
    <property type="entry name" value="A2M"/>
    <property type="match status" value="1"/>
</dbReference>
<dbReference type="EMBL" id="ATCF01000022">
    <property type="protein sequence ID" value="EPD98594.1"/>
    <property type="molecule type" value="Genomic_DNA"/>
</dbReference>
<dbReference type="PANTHER" id="PTHR40094">
    <property type="entry name" value="ALPHA-2-MACROGLOBULIN HOMOLOG"/>
    <property type="match status" value="1"/>
</dbReference>
<dbReference type="Pfam" id="PF07703">
    <property type="entry name" value="A2M_BRD"/>
    <property type="match status" value="1"/>
</dbReference>
<dbReference type="Proteomes" id="UP000014400">
    <property type="component" value="Unassembled WGS sequence"/>
</dbReference>
<protein>
    <recommendedName>
        <fullName evidence="8">Alpha-2-macroglobulin domain-containing protein</fullName>
    </recommendedName>
</protein>